<organism evidence="7 8">
    <name type="scientific">Mangrovivirga cuniculi</name>
    <dbReference type="NCBI Taxonomy" id="2715131"/>
    <lineage>
        <taxon>Bacteria</taxon>
        <taxon>Pseudomonadati</taxon>
        <taxon>Bacteroidota</taxon>
        <taxon>Cytophagia</taxon>
        <taxon>Cytophagales</taxon>
        <taxon>Mangrovivirgaceae</taxon>
        <taxon>Mangrovivirga</taxon>
    </lineage>
</organism>
<feature type="transmembrane region" description="Helical" evidence="6">
    <location>
        <begin position="362"/>
        <end position="381"/>
    </location>
</feature>
<proteinExistence type="predicted"/>
<evidence type="ECO:0000313" key="8">
    <source>
        <dbReference type="Proteomes" id="UP000298616"/>
    </source>
</evidence>
<feature type="transmembrane region" description="Helical" evidence="6">
    <location>
        <begin position="112"/>
        <end position="129"/>
    </location>
</feature>
<feature type="transmembrane region" description="Helical" evidence="6">
    <location>
        <begin position="79"/>
        <end position="100"/>
    </location>
</feature>
<feature type="transmembrane region" description="Helical" evidence="6">
    <location>
        <begin position="214"/>
        <end position="233"/>
    </location>
</feature>
<feature type="transmembrane region" description="Helical" evidence="6">
    <location>
        <begin position="172"/>
        <end position="191"/>
    </location>
</feature>
<evidence type="ECO:0000256" key="5">
    <source>
        <dbReference type="ARBA" id="ARBA00023136"/>
    </source>
</evidence>
<evidence type="ECO:0000256" key="4">
    <source>
        <dbReference type="ARBA" id="ARBA00022989"/>
    </source>
</evidence>
<feature type="transmembrane region" description="Helical" evidence="6">
    <location>
        <begin position="47"/>
        <end position="67"/>
    </location>
</feature>
<feature type="transmembrane region" description="Helical" evidence="6">
    <location>
        <begin position="253"/>
        <end position="273"/>
    </location>
</feature>
<evidence type="ECO:0000256" key="2">
    <source>
        <dbReference type="ARBA" id="ARBA00022475"/>
    </source>
</evidence>
<evidence type="ECO:0000256" key="1">
    <source>
        <dbReference type="ARBA" id="ARBA00004651"/>
    </source>
</evidence>
<feature type="transmembrane region" description="Helical" evidence="6">
    <location>
        <begin position="447"/>
        <end position="467"/>
    </location>
</feature>
<dbReference type="RefSeq" id="WP_137092450.1">
    <property type="nucleotide sequence ID" value="NZ_CP028923.1"/>
</dbReference>
<name>A0A4D7JXH1_9BACT</name>
<dbReference type="AlphaFoldDB" id="A0A4D7JXH1"/>
<feature type="transmembrane region" description="Helical" evidence="6">
    <location>
        <begin position="12"/>
        <end position="35"/>
    </location>
</feature>
<keyword evidence="2" id="KW-1003">Cell membrane</keyword>
<keyword evidence="8" id="KW-1185">Reference proteome</keyword>
<accession>A0A4D7JXH1</accession>
<comment type="subcellular location">
    <subcellularLocation>
        <location evidence="1">Cell membrane</location>
        <topology evidence="1">Multi-pass membrane protein</topology>
    </subcellularLocation>
</comment>
<feature type="transmembrane region" description="Helical" evidence="6">
    <location>
        <begin position="422"/>
        <end position="441"/>
    </location>
</feature>
<keyword evidence="4 6" id="KW-1133">Transmembrane helix</keyword>
<feature type="transmembrane region" description="Helical" evidence="6">
    <location>
        <begin position="330"/>
        <end position="350"/>
    </location>
</feature>
<dbReference type="Proteomes" id="UP000298616">
    <property type="component" value="Chromosome"/>
</dbReference>
<dbReference type="EMBL" id="CP028923">
    <property type="protein sequence ID" value="QCK16856.1"/>
    <property type="molecule type" value="Genomic_DNA"/>
</dbReference>
<dbReference type="OrthoDB" id="88014at2"/>
<keyword evidence="3 6" id="KW-0812">Transmembrane</keyword>
<dbReference type="PANTHER" id="PTHR30250">
    <property type="entry name" value="PST FAMILY PREDICTED COLANIC ACID TRANSPORTER"/>
    <property type="match status" value="1"/>
</dbReference>
<reference evidence="7 8" key="1">
    <citation type="submission" date="2018-04" db="EMBL/GenBank/DDBJ databases">
        <title>Complete genome uncultured novel isolate.</title>
        <authorList>
            <person name="Merlino G."/>
        </authorList>
    </citation>
    <scope>NUCLEOTIDE SEQUENCE [LARGE SCALE GENOMIC DNA]</scope>
    <source>
        <strain evidence="8">R1DC9</strain>
    </source>
</reference>
<dbReference type="GO" id="GO:0005886">
    <property type="term" value="C:plasma membrane"/>
    <property type="evidence" value="ECO:0007669"/>
    <property type="project" value="UniProtKB-SubCell"/>
</dbReference>
<gene>
    <name evidence="7" type="ORF">DCC35_20020</name>
</gene>
<dbReference type="KEGG" id="fpf:DCC35_20020"/>
<evidence type="ECO:0000313" key="7">
    <source>
        <dbReference type="EMBL" id="QCK16856.1"/>
    </source>
</evidence>
<feature type="transmembrane region" description="Helical" evidence="6">
    <location>
        <begin position="298"/>
        <end position="318"/>
    </location>
</feature>
<protein>
    <submittedName>
        <fullName evidence="7">Uncharacterized protein</fullName>
    </submittedName>
</protein>
<evidence type="ECO:0000256" key="6">
    <source>
        <dbReference type="SAM" id="Phobius"/>
    </source>
</evidence>
<feature type="transmembrane region" description="Helical" evidence="6">
    <location>
        <begin position="149"/>
        <end position="166"/>
    </location>
</feature>
<dbReference type="PANTHER" id="PTHR30250:SF11">
    <property type="entry name" value="O-ANTIGEN TRANSPORTER-RELATED"/>
    <property type="match status" value="1"/>
</dbReference>
<sequence>MKSDKAQIQTFWFTIINYLGTVIGIFSTIFIYPYYKDLYGKVGFIDSAAQILIPILVFGGSHAIIHFYPTLTKDNKSKLFSFSLKNILIISLGIGILILLGDLFIDSGKYKYIYYSFPIAIALAALEVFKKQAATIQKIAIPTLFEKIIPKISLLLIFILVIIEVFNETSGLIFFIISYLLVFTLSSLYVYKKSDLSIRFNTKGLFEQVERREYFVYVFYSFLVSWGSFLAFRLDGLMIPLFLDFQDNGSYKIAVNLSSAISVPAIGIFTIYAPKISALVKNNDIDTLNVKYTETAKILFFIGFIMVGCIIIGIKLFFQLLPSGKELMDSASVIYILSINMLINMGTGLNTEIITYSKYYRFNIVSVLSLVVVNIALNLYVLTQTSYGIVGVAIASLIAVTLFNAVKLIFIYKKFKILPFDIGYLKLFLSLNLIYLVVYLIPEFNNLWITLIFKIGLAIGLSLFVVYQLKLVHAYNQWVNKLISRFSQ</sequence>
<keyword evidence="5 6" id="KW-0472">Membrane</keyword>
<feature type="transmembrane region" description="Helical" evidence="6">
    <location>
        <begin position="387"/>
        <end position="410"/>
    </location>
</feature>
<evidence type="ECO:0000256" key="3">
    <source>
        <dbReference type="ARBA" id="ARBA00022692"/>
    </source>
</evidence>
<dbReference type="InterPro" id="IPR050833">
    <property type="entry name" value="Poly_Biosynth_Transport"/>
</dbReference>